<feature type="region of interest" description="Disordered" evidence="1">
    <location>
        <begin position="48"/>
        <end position="74"/>
    </location>
</feature>
<name>G7JPP5_MEDTR</name>
<evidence type="ECO:0000313" key="3">
    <source>
        <dbReference type="EMBL" id="AES90320.1"/>
    </source>
</evidence>
<evidence type="ECO:0000256" key="2">
    <source>
        <dbReference type="SAM" id="SignalP"/>
    </source>
</evidence>
<reference evidence="3 6" key="2">
    <citation type="journal article" date="2014" name="BMC Genomics">
        <title>An improved genome release (version Mt4.0) for the model legume Medicago truncatula.</title>
        <authorList>
            <person name="Tang H."/>
            <person name="Krishnakumar V."/>
            <person name="Bidwell S."/>
            <person name="Rosen B."/>
            <person name="Chan A."/>
            <person name="Zhou S."/>
            <person name="Gentzbittel L."/>
            <person name="Childs K.L."/>
            <person name="Yandell M."/>
            <person name="Gundlach H."/>
            <person name="Mayer K.F."/>
            <person name="Schwartz D.C."/>
            <person name="Town C.D."/>
        </authorList>
    </citation>
    <scope>GENOME REANNOTATION</scope>
    <source>
        <strain evidence="5 6">cv. Jemalong A17</strain>
    </source>
</reference>
<sequence>MTKETRILSCILLVLVLCGRGETRHLNPTMVSDHHMLATSHWNWNSIQPFPEEEGGKRDELQRLSPGGPDAHHH</sequence>
<keyword evidence="2" id="KW-0732">Signal</keyword>
<reference evidence="7" key="4">
    <citation type="journal article" date="2018" name="Nat. Plants">
        <title>Whole-genome landscape of Medicago truncatula symbiotic genes.</title>
        <authorList>
            <person name="Pecrix Y."/>
            <person name="Staton S.E."/>
            <person name="Sallet E."/>
            <person name="Lelandais-Briere C."/>
            <person name="Moreau S."/>
            <person name="Carrere S."/>
            <person name="Blein T."/>
            <person name="Jardinaud M.F."/>
            <person name="Latrasse D."/>
            <person name="Zouine M."/>
            <person name="Zahm M."/>
            <person name="Kreplak J."/>
            <person name="Mayjonade B."/>
            <person name="Satge C."/>
            <person name="Perez M."/>
            <person name="Cauet S."/>
            <person name="Marande W."/>
            <person name="Chantry-Darmon C."/>
            <person name="Lopez-Roques C."/>
            <person name="Bouchez O."/>
            <person name="Berard A."/>
            <person name="Debelle F."/>
            <person name="Munos S."/>
            <person name="Bendahmane A."/>
            <person name="Berges H."/>
            <person name="Niebel A."/>
            <person name="Buitink J."/>
            <person name="Frugier F."/>
            <person name="Benhamed M."/>
            <person name="Crespi M."/>
            <person name="Gouzy J."/>
            <person name="Gamas P."/>
        </authorList>
    </citation>
    <scope>NUCLEOTIDE SEQUENCE [LARGE SCALE GENOMIC DNA]</scope>
    <source>
        <strain evidence="7">cv. Jemalong A17</strain>
    </source>
</reference>
<organism evidence="3 6">
    <name type="scientific">Medicago truncatula</name>
    <name type="common">Barrel medic</name>
    <name type="synonym">Medicago tribuloides</name>
    <dbReference type="NCBI Taxonomy" id="3880"/>
    <lineage>
        <taxon>Eukaryota</taxon>
        <taxon>Viridiplantae</taxon>
        <taxon>Streptophyta</taxon>
        <taxon>Embryophyta</taxon>
        <taxon>Tracheophyta</taxon>
        <taxon>Spermatophyta</taxon>
        <taxon>Magnoliopsida</taxon>
        <taxon>eudicotyledons</taxon>
        <taxon>Gunneridae</taxon>
        <taxon>Pentapetalae</taxon>
        <taxon>rosids</taxon>
        <taxon>fabids</taxon>
        <taxon>Fabales</taxon>
        <taxon>Fabaceae</taxon>
        <taxon>Papilionoideae</taxon>
        <taxon>50 kb inversion clade</taxon>
        <taxon>NPAAA clade</taxon>
        <taxon>Hologalegina</taxon>
        <taxon>IRL clade</taxon>
        <taxon>Trifolieae</taxon>
        <taxon>Medicago</taxon>
    </lineage>
</organism>
<evidence type="ECO:0000313" key="5">
    <source>
        <dbReference type="EnsemblPlants" id="AES90320"/>
    </source>
</evidence>
<reference evidence="5" key="3">
    <citation type="submission" date="2015-04" db="UniProtKB">
        <authorList>
            <consortium name="EnsemblPlants"/>
        </authorList>
    </citation>
    <scope>IDENTIFICATION</scope>
    <source>
        <strain evidence="5">cv. Jemalong A17</strain>
    </source>
</reference>
<dbReference type="Proteomes" id="UP000265566">
    <property type="component" value="Chromosome 4"/>
</dbReference>
<evidence type="ECO:0000256" key="1">
    <source>
        <dbReference type="SAM" id="MobiDB-lite"/>
    </source>
</evidence>
<dbReference type="EMBL" id="CM001220">
    <property type="protein sequence ID" value="AES90320.1"/>
    <property type="molecule type" value="Genomic_DNA"/>
</dbReference>
<dbReference type="AlphaFoldDB" id="G7JPP5"/>
<evidence type="ECO:0000313" key="6">
    <source>
        <dbReference type="Proteomes" id="UP000002051"/>
    </source>
</evidence>
<reference evidence="3 6" key="1">
    <citation type="journal article" date="2011" name="Nature">
        <title>The Medicago genome provides insight into the evolution of rhizobial symbioses.</title>
        <authorList>
            <person name="Young N.D."/>
            <person name="Debelle F."/>
            <person name="Oldroyd G.E."/>
            <person name="Geurts R."/>
            <person name="Cannon S.B."/>
            <person name="Udvardi M.K."/>
            <person name="Benedito V.A."/>
            <person name="Mayer K.F."/>
            <person name="Gouzy J."/>
            <person name="Schoof H."/>
            <person name="Van de Peer Y."/>
            <person name="Proost S."/>
            <person name="Cook D.R."/>
            <person name="Meyers B.C."/>
            <person name="Spannagl M."/>
            <person name="Cheung F."/>
            <person name="De Mita S."/>
            <person name="Krishnakumar V."/>
            <person name="Gundlach H."/>
            <person name="Zhou S."/>
            <person name="Mudge J."/>
            <person name="Bharti A.K."/>
            <person name="Murray J.D."/>
            <person name="Naoumkina M.A."/>
            <person name="Rosen B."/>
            <person name="Silverstein K.A."/>
            <person name="Tang H."/>
            <person name="Rombauts S."/>
            <person name="Zhao P.X."/>
            <person name="Zhou P."/>
            <person name="Barbe V."/>
            <person name="Bardou P."/>
            <person name="Bechner M."/>
            <person name="Bellec A."/>
            <person name="Berger A."/>
            <person name="Berges H."/>
            <person name="Bidwell S."/>
            <person name="Bisseling T."/>
            <person name="Choisne N."/>
            <person name="Couloux A."/>
            <person name="Denny R."/>
            <person name="Deshpande S."/>
            <person name="Dai X."/>
            <person name="Doyle J.J."/>
            <person name="Dudez A.M."/>
            <person name="Farmer A.D."/>
            <person name="Fouteau S."/>
            <person name="Franken C."/>
            <person name="Gibelin C."/>
            <person name="Gish J."/>
            <person name="Goldstein S."/>
            <person name="Gonzalez A.J."/>
            <person name="Green P.J."/>
            <person name="Hallab A."/>
            <person name="Hartog M."/>
            <person name="Hua A."/>
            <person name="Humphray S.J."/>
            <person name="Jeong D.H."/>
            <person name="Jing Y."/>
            <person name="Jocker A."/>
            <person name="Kenton S.M."/>
            <person name="Kim D.J."/>
            <person name="Klee K."/>
            <person name="Lai H."/>
            <person name="Lang C."/>
            <person name="Lin S."/>
            <person name="Macmil S.L."/>
            <person name="Magdelenat G."/>
            <person name="Matthews L."/>
            <person name="McCorrison J."/>
            <person name="Monaghan E.L."/>
            <person name="Mun J.H."/>
            <person name="Najar F.Z."/>
            <person name="Nicholson C."/>
            <person name="Noirot C."/>
            <person name="O'Bleness M."/>
            <person name="Paule C.R."/>
            <person name="Poulain J."/>
            <person name="Prion F."/>
            <person name="Qin B."/>
            <person name="Qu C."/>
            <person name="Retzel E.F."/>
            <person name="Riddle C."/>
            <person name="Sallet E."/>
            <person name="Samain S."/>
            <person name="Samson N."/>
            <person name="Sanders I."/>
            <person name="Saurat O."/>
            <person name="Scarpelli C."/>
            <person name="Schiex T."/>
            <person name="Segurens B."/>
            <person name="Severin A.J."/>
            <person name="Sherrier D.J."/>
            <person name="Shi R."/>
            <person name="Sims S."/>
            <person name="Singer S.R."/>
            <person name="Sinharoy S."/>
            <person name="Sterck L."/>
            <person name="Viollet A."/>
            <person name="Wang B.B."/>
            <person name="Wang K."/>
            <person name="Wang M."/>
            <person name="Wang X."/>
            <person name="Warfsmann J."/>
            <person name="Weissenbach J."/>
            <person name="White D.D."/>
            <person name="White J.D."/>
            <person name="Wiley G.B."/>
            <person name="Wincker P."/>
            <person name="Xing Y."/>
            <person name="Yang L."/>
            <person name="Yao Z."/>
            <person name="Ying F."/>
            <person name="Zhai J."/>
            <person name="Zhou L."/>
            <person name="Zuber A."/>
            <person name="Denarie J."/>
            <person name="Dixon R.A."/>
            <person name="May G.D."/>
            <person name="Schwartz D.C."/>
            <person name="Rogers J."/>
            <person name="Quetier F."/>
            <person name="Town C.D."/>
            <person name="Roe B.A."/>
        </authorList>
    </citation>
    <scope>NUCLEOTIDE SEQUENCE [LARGE SCALE GENOMIC DNA]</scope>
    <source>
        <strain evidence="3">A17</strain>
        <strain evidence="5 6">cv. Jemalong A17</strain>
    </source>
</reference>
<evidence type="ECO:0000313" key="4">
    <source>
        <dbReference type="EMBL" id="RHN62307.1"/>
    </source>
</evidence>
<dbReference type="HOGENOM" id="CLU_2799012_0_0_1"/>
<proteinExistence type="predicted"/>
<dbReference type="OMA" id="FMTINTN"/>
<feature type="chain" id="PRO_5014573033" evidence="2">
    <location>
        <begin position="24"/>
        <end position="74"/>
    </location>
</feature>
<dbReference type="PaxDb" id="3880-AES90320"/>
<reference evidence="4" key="5">
    <citation type="journal article" date="2018" name="Nat. Plants">
        <title>Whole-genome landscape of Medicago truncatula symbiotic genes.</title>
        <authorList>
            <person name="Pecrix Y."/>
            <person name="Gamas P."/>
            <person name="Carrere S."/>
        </authorList>
    </citation>
    <scope>NUCLEOTIDE SEQUENCE</scope>
    <source>
        <tissue evidence="4">Leaves</tissue>
    </source>
</reference>
<dbReference type="EMBL" id="PSQE01000004">
    <property type="protein sequence ID" value="RHN62307.1"/>
    <property type="molecule type" value="Genomic_DNA"/>
</dbReference>
<dbReference type="EnsemblPlants" id="AES90320">
    <property type="protein sequence ID" value="AES90320"/>
    <property type="gene ID" value="MTR_4g087850"/>
</dbReference>
<gene>
    <name evidence="3" type="ordered locus">MTR_4g087850</name>
    <name evidence="4" type="ORF">MtrunA17_Chr4g0046021</name>
</gene>
<dbReference type="Proteomes" id="UP000002051">
    <property type="component" value="Chromosome 4"/>
</dbReference>
<evidence type="ECO:0000313" key="7">
    <source>
        <dbReference type="Proteomes" id="UP000265566"/>
    </source>
</evidence>
<accession>G7JPP5</accession>
<feature type="signal peptide" evidence="2">
    <location>
        <begin position="1"/>
        <end position="23"/>
    </location>
</feature>
<keyword evidence="6" id="KW-1185">Reference proteome</keyword>
<protein>
    <submittedName>
        <fullName evidence="3 5">Uncharacterized protein</fullName>
    </submittedName>
</protein>
<dbReference type="Gramene" id="rna24868">
    <property type="protein sequence ID" value="RHN62307.1"/>
    <property type="gene ID" value="gene24868"/>
</dbReference>